<dbReference type="EMBL" id="DYUK01000082">
    <property type="protein sequence ID" value="HJG79546.1"/>
    <property type="molecule type" value="Genomic_DNA"/>
</dbReference>
<evidence type="ECO:0000313" key="3">
    <source>
        <dbReference type="EMBL" id="HJG79546.1"/>
    </source>
</evidence>
<comment type="caution">
    <text evidence="3">The sequence shown here is derived from an EMBL/GenBank/DDBJ whole genome shotgun (WGS) entry which is preliminary data.</text>
</comment>
<feature type="transmembrane region" description="Helical" evidence="2">
    <location>
        <begin position="89"/>
        <end position="109"/>
    </location>
</feature>
<keyword evidence="2" id="KW-0812">Transmembrane</keyword>
<name>A0A921MCY5_9MICO</name>
<keyword evidence="2" id="KW-0472">Membrane</keyword>
<feature type="transmembrane region" description="Helical" evidence="2">
    <location>
        <begin position="156"/>
        <end position="180"/>
    </location>
</feature>
<feature type="transmembrane region" description="Helical" evidence="2">
    <location>
        <begin position="200"/>
        <end position="225"/>
    </location>
</feature>
<evidence type="ECO:0000313" key="4">
    <source>
        <dbReference type="Proteomes" id="UP000784435"/>
    </source>
</evidence>
<reference evidence="3" key="1">
    <citation type="journal article" date="2021" name="PeerJ">
        <title>Extensive microbial diversity within the chicken gut microbiome revealed by metagenomics and culture.</title>
        <authorList>
            <person name="Gilroy R."/>
            <person name="Ravi A."/>
            <person name="Getino M."/>
            <person name="Pursley I."/>
            <person name="Horton D.L."/>
            <person name="Alikhan N.F."/>
            <person name="Baker D."/>
            <person name="Gharbi K."/>
            <person name="Hall N."/>
            <person name="Watson M."/>
            <person name="Adriaenssens E.M."/>
            <person name="Foster-Nyarko E."/>
            <person name="Jarju S."/>
            <person name="Secka A."/>
            <person name="Antonio M."/>
            <person name="Oren A."/>
            <person name="Chaudhuri R.R."/>
            <person name="La Ragione R."/>
            <person name="Hildebrand F."/>
            <person name="Pallen M.J."/>
        </authorList>
    </citation>
    <scope>NUCLEOTIDE SEQUENCE</scope>
    <source>
        <strain evidence="3">ChiGjej5B5-7349</strain>
    </source>
</reference>
<feature type="transmembrane region" description="Helical" evidence="2">
    <location>
        <begin position="232"/>
        <end position="254"/>
    </location>
</feature>
<dbReference type="Proteomes" id="UP000784435">
    <property type="component" value="Unassembled WGS sequence"/>
</dbReference>
<keyword evidence="2" id="KW-1133">Transmembrane helix</keyword>
<proteinExistence type="predicted"/>
<organism evidence="3 4">
    <name type="scientific">Brevibacterium senegalense</name>
    <dbReference type="NCBI Taxonomy" id="1033736"/>
    <lineage>
        <taxon>Bacteria</taxon>
        <taxon>Bacillati</taxon>
        <taxon>Actinomycetota</taxon>
        <taxon>Actinomycetes</taxon>
        <taxon>Micrococcales</taxon>
        <taxon>Brevibacteriaceae</taxon>
        <taxon>Brevibacterium</taxon>
    </lineage>
</organism>
<dbReference type="AlphaFoldDB" id="A0A921MCY5"/>
<feature type="region of interest" description="Disordered" evidence="1">
    <location>
        <begin position="1"/>
        <end position="78"/>
    </location>
</feature>
<feature type="compositionally biased region" description="Pro residues" evidence="1">
    <location>
        <begin position="15"/>
        <end position="49"/>
    </location>
</feature>
<evidence type="ECO:0000256" key="2">
    <source>
        <dbReference type="SAM" id="Phobius"/>
    </source>
</evidence>
<accession>A0A921MCY5</accession>
<feature type="transmembrane region" description="Helical" evidence="2">
    <location>
        <begin position="125"/>
        <end position="144"/>
    </location>
</feature>
<protein>
    <submittedName>
        <fullName evidence="3">Uncharacterized protein</fullName>
    </submittedName>
</protein>
<evidence type="ECO:0000256" key="1">
    <source>
        <dbReference type="SAM" id="MobiDB-lite"/>
    </source>
</evidence>
<reference evidence="3" key="2">
    <citation type="submission" date="2021-09" db="EMBL/GenBank/DDBJ databases">
        <authorList>
            <person name="Gilroy R."/>
        </authorList>
    </citation>
    <scope>NUCLEOTIDE SEQUENCE</scope>
    <source>
        <strain evidence="3">ChiGjej5B5-7349</strain>
    </source>
</reference>
<sequence length="336" mass="37148">MDEQHRHDPHRHQPPPRPPGPPPPAPGQQPSGPGPQAPAPGPQRIPVPQPTEAEKSQEREARKRAAKRAHEEHVKESTVPTWGRDIRRVVSYSAIGVVFAWILILLVRWRLLRDNSYDIVEDTDVWTALVAVLIPFMMPFLLLAPKRPDMGFRRGTVPFLPQAALVTVGIQWVGMLAWPFLVGEDLGTYTVLATLGSDVFSFVTAAALIATWTCVFLIVTTALVTASETMKWGLAIVLLIPYLGSLFGAGFTSVRTFDGVASPVVALVWVGLAIVSFVLLVGWDLLRNLILRRAEGERDRSSRERRRQQSHGASGPWSEGPDGRRPSLEELGWNPQ</sequence>
<feature type="region of interest" description="Disordered" evidence="1">
    <location>
        <begin position="297"/>
        <end position="336"/>
    </location>
</feature>
<feature type="compositionally biased region" description="Basic and acidic residues" evidence="1">
    <location>
        <begin position="52"/>
        <end position="76"/>
    </location>
</feature>
<gene>
    <name evidence="3" type="ORF">K8V08_03950</name>
</gene>
<feature type="transmembrane region" description="Helical" evidence="2">
    <location>
        <begin position="260"/>
        <end position="283"/>
    </location>
</feature>